<gene>
    <name evidence="3" type="ORF">NIES46_18590</name>
</gene>
<sequence length="472" mass="53326">MEVQQIIEWADGLVLIQTGKHLDDLEAAILLGTYQNQKYSEIAAGYNCSEPHVKKVAYLLWKTLSQASGEDINKSNLRSTCQRLQLPTLSNSEEFVAIDAVTQTNSPPPQGDTTPKLYSTESLRRIDRTDIPDGDYFCDRQEEVATLKNWILEDRSNLVSILGISGIGKTALALRLLPEIQDNFDCVIWRSLRTLPSLSSILTYLTQFLPPPNPDIRPLTISYYSTVAEAQNPSHQLAEQLSLVMECFRQHRCLLILDDVQAILNPHNLVGGYKPGYESYRLLFKTIGELSHNSCLIMNSSIMPQEVIELTNNNHRVKCLTLPGLILESAQDILSSASLLDADNWQELMNIYGGNPGFLKIVSRTIKDFFGGSVQQYLANKSILVLPEIKHILDNFWQQLSDLEKQVMGRLSESESGLSMTDLLENINHNSSELLLAVQCLQKRFLVDNIQQEQQTLFTLIPVIREYTRQCR</sequence>
<comment type="caution">
    <text evidence="3">The sequence shown here is derived from an EMBL/GenBank/DDBJ whole genome shotgun (WGS) entry which is preliminary data.</text>
</comment>
<dbReference type="Gene3D" id="3.40.50.300">
    <property type="entry name" value="P-loop containing nucleotide triphosphate hydrolases"/>
    <property type="match status" value="1"/>
</dbReference>
<evidence type="ECO:0000313" key="4">
    <source>
        <dbReference type="Proteomes" id="UP000326169"/>
    </source>
</evidence>
<protein>
    <recommendedName>
        <fullName evidence="5">NB-ARC domain-containing protein</fullName>
    </recommendedName>
</protein>
<dbReference type="Proteomes" id="UP000326169">
    <property type="component" value="Unassembled WGS sequence"/>
</dbReference>
<dbReference type="Pfam" id="PF26355">
    <property type="entry name" value="HTH_VMAP-M9"/>
    <property type="match status" value="1"/>
</dbReference>
<dbReference type="GeneID" id="301682715"/>
<feature type="domain" description="vWA-MoxR associated protein N-terminal HTH" evidence="2">
    <location>
        <begin position="1"/>
        <end position="83"/>
    </location>
</feature>
<dbReference type="SUPFAM" id="SSF52540">
    <property type="entry name" value="P-loop containing nucleoside triphosphate hydrolases"/>
    <property type="match status" value="1"/>
</dbReference>
<keyword evidence="4" id="KW-1185">Reference proteome</keyword>
<name>A0A5M3T4L9_LIMPL</name>
<dbReference type="InterPro" id="IPR002182">
    <property type="entry name" value="NB-ARC"/>
</dbReference>
<reference evidence="3 4" key="1">
    <citation type="journal article" date="2019" name="J Genomics">
        <title>The Draft Genome of a Hydrogen-producing Cyanobacterium, Arthrospira platensis NIES-46.</title>
        <authorList>
            <person name="Suzuki S."/>
            <person name="Yamaguchi H."/>
            <person name="Kawachi M."/>
        </authorList>
    </citation>
    <scope>NUCLEOTIDE SEQUENCE [LARGE SCALE GENOMIC DNA]</scope>
    <source>
        <strain evidence="3 4">NIES-46</strain>
    </source>
</reference>
<feature type="domain" description="NB-ARC" evidence="1">
    <location>
        <begin position="141"/>
        <end position="261"/>
    </location>
</feature>
<dbReference type="EMBL" id="BIMW01000079">
    <property type="protein sequence ID" value="GCE93807.1"/>
    <property type="molecule type" value="Genomic_DNA"/>
</dbReference>
<dbReference type="Pfam" id="PF00931">
    <property type="entry name" value="NB-ARC"/>
    <property type="match status" value="1"/>
</dbReference>
<accession>A0A5M3T4L9</accession>
<dbReference type="PRINTS" id="PR00364">
    <property type="entry name" value="DISEASERSIST"/>
</dbReference>
<organism evidence="3 4">
    <name type="scientific">Limnospira platensis NIES-46</name>
    <dbReference type="NCBI Taxonomy" id="1236695"/>
    <lineage>
        <taxon>Bacteria</taxon>
        <taxon>Bacillati</taxon>
        <taxon>Cyanobacteriota</taxon>
        <taxon>Cyanophyceae</taxon>
        <taxon>Oscillatoriophycideae</taxon>
        <taxon>Oscillatoriales</taxon>
        <taxon>Sirenicapillariaceae</taxon>
        <taxon>Limnospira</taxon>
    </lineage>
</organism>
<proteinExistence type="predicted"/>
<evidence type="ECO:0000313" key="3">
    <source>
        <dbReference type="EMBL" id="GCE93807.1"/>
    </source>
</evidence>
<evidence type="ECO:0000259" key="1">
    <source>
        <dbReference type="Pfam" id="PF00931"/>
    </source>
</evidence>
<dbReference type="InterPro" id="IPR027417">
    <property type="entry name" value="P-loop_NTPase"/>
</dbReference>
<dbReference type="InterPro" id="IPR058651">
    <property type="entry name" value="HTH_VMAP-M9"/>
</dbReference>
<evidence type="ECO:0008006" key="5">
    <source>
        <dbReference type="Google" id="ProtNLM"/>
    </source>
</evidence>
<dbReference type="RefSeq" id="WP_006619106.1">
    <property type="nucleotide sequence ID" value="NZ_BIMW01000079.1"/>
</dbReference>
<evidence type="ECO:0000259" key="2">
    <source>
        <dbReference type="Pfam" id="PF26355"/>
    </source>
</evidence>